<gene>
    <name evidence="4" type="ORF">GRI58_03535</name>
</gene>
<comment type="caution">
    <text evidence="4">The sequence shown here is derived from an EMBL/GenBank/DDBJ whole genome shotgun (WGS) entry which is preliminary data.</text>
</comment>
<dbReference type="InterPro" id="IPR050330">
    <property type="entry name" value="Bact_OuterMem_StrucFunc"/>
</dbReference>
<feature type="region of interest" description="Disordered" evidence="2">
    <location>
        <begin position="1"/>
        <end position="54"/>
    </location>
</feature>
<dbReference type="PROSITE" id="PS51123">
    <property type="entry name" value="OMPA_2"/>
    <property type="match status" value="1"/>
</dbReference>
<reference evidence="4 5" key="1">
    <citation type="submission" date="2019-12" db="EMBL/GenBank/DDBJ databases">
        <title>Genomic-based taxomic classification of the family Erythrobacteraceae.</title>
        <authorList>
            <person name="Xu L."/>
        </authorList>
    </citation>
    <scope>NUCLEOTIDE SEQUENCE [LARGE SCALE GENOMIC DNA]</scope>
    <source>
        <strain evidence="4 5">KEMB 9005-328</strain>
    </source>
</reference>
<evidence type="ECO:0000259" key="3">
    <source>
        <dbReference type="PROSITE" id="PS51123"/>
    </source>
</evidence>
<sequence>MATAIGASLALSACGERNPSNGGEASPSPTVSQTPAQTSIMRPGIETPTFTPPPLAPLDVRIGFPEGGAKLDEQAIEALQNLVASPQVAEGGPIVLRAHSDSDGCDDANMRASKKRGEAVKEWMIAHGIIPKRITLIAFGEQNPIAPNAKPDGTPDEAGRAKNRRVEVNVAVEQANADDERAPTLVEEIEQRSDGKPSPSPSGSGTPSAQATPR</sequence>
<dbReference type="EMBL" id="WTYA01000002">
    <property type="protein sequence ID" value="MXP27893.1"/>
    <property type="molecule type" value="Genomic_DNA"/>
</dbReference>
<dbReference type="PANTHER" id="PTHR30329">
    <property type="entry name" value="STATOR ELEMENT OF FLAGELLAR MOTOR COMPLEX"/>
    <property type="match status" value="1"/>
</dbReference>
<evidence type="ECO:0000313" key="5">
    <source>
        <dbReference type="Proteomes" id="UP000439780"/>
    </source>
</evidence>
<evidence type="ECO:0000256" key="1">
    <source>
        <dbReference type="PROSITE-ProRule" id="PRU00473"/>
    </source>
</evidence>
<evidence type="ECO:0000313" key="4">
    <source>
        <dbReference type="EMBL" id="MXP27893.1"/>
    </source>
</evidence>
<feature type="compositionally biased region" description="Basic and acidic residues" evidence="2">
    <location>
        <begin position="157"/>
        <end position="167"/>
    </location>
</feature>
<feature type="region of interest" description="Disordered" evidence="2">
    <location>
        <begin position="145"/>
        <end position="214"/>
    </location>
</feature>
<protein>
    <submittedName>
        <fullName evidence="4">OmpA family protein</fullName>
    </submittedName>
</protein>
<dbReference type="PANTHER" id="PTHR30329:SF21">
    <property type="entry name" value="LIPOPROTEIN YIAD-RELATED"/>
    <property type="match status" value="1"/>
</dbReference>
<keyword evidence="1" id="KW-0472">Membrane</keyword>
<accession>A0A845AF88</accession>
<dbReference type="OrthoDB" id="9814546at2"/>
<organism evidence="4 5">
    <name type="scientific">Qipengyuania algicida</name>
    <dbReference type="NCBI Taxonomy" id="1836209"/>
    <lineage>
        <taxon>Bacteria</taxon>
        <taxon>Pseudomonadati</taxon>
        <taxon>Pseudomonadota</taxon>
        <taxon>Alphaproteobacteria</taxon>
        <taxon>Sphingomonadales</taxon>
        <taxon>Erythrobacteraceae</taxon>
        <taxon>Qipengyuania</taxon>
    </lineage>
</organism>
<dbReference type="CDD" id="cd07185">
    <property type="entry name" value="OmpA_C-like"/>
    <property type="match status" value="1"/>
</dbReference>
<dbReference type="Gene3D" id="3.30.1330.60">
    <property type="entry name" value="OmpA-like domain"/>
    <property type="match status" value="1"/>
</dbReference>
<feature type="domain" description="OmpA-like" evidence="3">
    <location>
        <begin position="51"/>
        <end position="174"/>
    </location>
</feature>
<dbReference type="SUPFAM" id="SSF103088">
    <property type="entry name" value="OmpA-like"/>
    <property type="match status" value="1"/>
</dbReference>
<proteinExistence type="predicted"/>
<dbReference type="InterPro" id="IPR036737">
    <property type="entry name" value="OmpA-like_sf"/>
</dbReference>
<dbReference type="AlphaFoldDB" id="A0A845AF88"/>
<evidence type="ECO:0000256" key="2">
    <source>
        <dbReference type="SAM" id="MobiDB-lite"/>
    </source>
</evidence>
<dbReference type="GO" id="GO:0016020">
    <property type="term" value="C:membrane"/>
    <property type="evidence" value="ECO:0007669"/>
    <property type="project" value="UniProtKB-UniRule"/>
</dbReference>
<dbReference type="InterPro" id="IPR006665">
    <property type="entry name" value="OmpA-like"/>
</dbReference>
<name>A0A845AF88_9SPHN</name>
<feature type="compositionally biased region" description="Polar residues" evidence="2">
    <location>
        <begin position="18"/>
        <end position="40"/>
    </location>
</feature>
<dbReference type="Pfam" id="PF00691">
    <property type="entry name" value="OmpA"/>
    <property type="match status" value="1"/>
</dbReference>
<keyword evidence="5" id="KW-1185">Reference proteome</keyword>
<dbReference type="Proteomes" id="UP000439780">
    <property type="component" value="Unassembled WGS sequence"/>
</dbReference>
<dbReference type="RefSeq" id="WP_160752187.1">
    <property type="nucleotide sequence ID" value="NZ_WTYA01000002.1"/>
</dbReference>